<evidence type="ECO:0000313" key="3">
    <source>
        <dbReference type="Proteomes" id="UP001313282"/>
    </source>
</evidence>
<dbReference type="PANTHER" id="PTHR42877">
    <property type="entry name" value="L-ORNITHINE N(5)-MONOOXYGENASE-RELATED"/>
    <property type="match status" value="1"/>
</dbReference>
<gene>
    <name evidence="2" type="ORF">TWF718_000032</name>
</gene>
<protein>
    <recommendedName>
        <fullName evidence="4">Flavin-containing monooxygenase</fullName>
    </recommendedName>
</protein>
<sequence length="588" mass="66275">MYSTVLIVGAGESGLCMGAQLKRQLNIDDFVIYERHSDIGGTWYANTYPGVACDIPALCYSYSFYRNPAWTAFYPQGPELHAYFKNFCDDNDLRRHCTFNTEVETAVYDESRQIWSVRLRCRPVADWEMKIASNGQDKKLHTVGNVGDTWTHECKIFISAVGGLVEPTDINIKGLEGYKGKIFHSAFWDHSVELEGKDVVLVGNGCSAAQIMPAIEPQVKSVTQIIRSSHWMLPRPKFPGIHEDTYETWSPMIFRYIPGSQVIARALFFISLESSWLGFRSGKLGERIRAAQEKRSISHVKRLAPEKYWSMLIPTFPIGFKRRVFDDTYLPSLNSNKVTLTKDEITHISENAIHTASGAEYKADVVIMATGYKTNEWISPLDVVGRGGETLSQHWKKMGGPAAYNSTAVSGFPNFFMIFGPNSVTGHTSVILASENMCQYALSIAKPVLKGDASEVEIKQGAEVEYSKWIQEKMKDTVFGSSTGKEHKSWYVRNDGWNSSTYPRSQIHFTYRTYFPVYKDWIIKKTKQGIWKTRLRKILVLFLIFGISGANILLRNRGLSFTEVSKIGAALLADSLQNLATVVRASVQ</sequence>
<dbReference type="InterPro" id="IPR036188">
    <property type="entry name" value="FAD/NAD-bd_sf"/>
</dbReference>
<accession>A0AAN8NDS1</accession>
<dbReference type="EMBL" id="JAVHNR010000001">
    <property type="protein sequence ID" value="KAK6355639.1"/>
    <property type="molecule type" value="Genomic_DNA"/>
</dbReference>
<dbReference type="SUPFAM" id="SSF51905">
    <property type="entry name" value="FAD/NAD(P)-binding domain"/>
    <property type="match status" value="1"/>
</dbReference>
<evidence type="ECO:0000313" key="2">
    <source>
        <dbReference type="EMBL" id="KAK6355639.1"/>
    </source>
</evidence>
<evidence type="ECO:0008006" key="4">
    <source>
        <dbReference type="Google" id="ProtNLM"/>
    </source>
</evidence>
<dbReference type="Pfam" id="PF13450">
    <property type="entry name" value="NAD_binding_8"/>
    <property type="match status" value="1"/>
</dbReference>
<dbReference type="Gene3D" id="3.50.50.60">
    <property type="entry name" value="FAD/NAD(P)-binding domain"/>
    <property type="match status" value="3"/>
</dbReference>
<dbReference type="InterPro" id="IPR051209">
    <property type="entry name" value="FAD-bind_Monooxygenase_sf"/>
</dbReference>
<keyword evidence="3" id="KW-1185">Reference proteome</keyword>
<organism evidence="2 3">
    <name type="scientific">Orbilia javanica</name>
    <dbReference type="NCBI Taxonomy" id="47235"/>
    <lineage>
        <taxon>Eukaryota</taxon>
        <taxon>Fungi</taxon>
        <taxon>Dikarya</taxon>
        <taxon>Ascomycota</taxon>
        <taxon>Pezizomycotina</taxon>
        <taxon>Orbiliomycetes</taxon>
        <taxon>Orbiliales</taxon>
        <taxon>Orbiliaceae</taxon>
        <taxon>Orbilia</taxon>
    </lineage>
</organism>
<reference evidence="2 3" key="1">
    <citation type="submission" date="2019-10" db="EMBL/GenBank/DDBJ databases">
        <authorList>
            <person name="Palmer J.M."/>
        </authorList>
    </citation>
    <scope>NUCLEOTIDE SEQUENCE [LARGE SCALE GENOMIC DNA]</scope>
    <source>
        <strain evidence="2 3">TWF718</strain>
    </source>
</reference>
<evidence type="ECO:0000256" key="1">
    <source>
        <dbReference type="ARBA" id="ARBA00010139"/>
    </source>
</evidence>
<dbReference type="AlphaFoldDB" id="A0AAN8NDS1"/>
<dbReference type="PANTHER" id="PTHR42877:SF10">
    <property type="entry name" value="L-ORNITHINE N(5)-OXYGENASE"/>
    <property type="match status" value="1"/>
</dbReference>
<proteinExistence type="inferred from homology"/>
<comment type="caution">
    <text evidence="2">The sequence shown here is derived from an EMBL/GenBank/DDBJ whole genome shotgun (WGS) entry which is preliminary data.</text>
</comment>
<comment type="similarity">
    <text evidence="1">Belongs to the FAD-binding monooxygenase family.</text>
</comment>
<name>A0AAN8NDS1_9PEZI</name>
<dbReference type="Proteomes" id="UP001313282">
    <property type="component" value="Unassembled WGS sequence"/>
</dbReference>